<dbReference type="PANTHER" id="PTHR24412:SF172">
    <property type="entry name" value="KELCH-LIKE PROTEIN 10"/>
    <property type="match status" value="1"/>
</dbReference>
<sequence length="591" mass="66903">IGWRVSTASTKRHKPHQLHTSSSAPTPQIYKTLFAEMRRTNMFCDAVLKVEDDEFPIHKVILCSSSSYFRAMFENGDHLHNRDFTIGGISPEVMSLVLDFIYTGNVNLSGSNVQALVLAADMLLLENLVEFCFDYMERHMYPENCIGIWKFSDVIISPTTRHLAWRYILRNFEEVAVCDEFLQLTGQELTSVIETDELNVKSEAPVFDAIVHWTNHALEERKGEFPQLLTKVRLSLMTFSYMRRNVMQNALVETNYDCMNTVVEAMEVAHNVFAGRRFSNPLLRPRLPGAILLAIGGWSGGDPTNGIEAYDCKANRWVDVTIPEERPRAYHGAVFLDGSVYCVGGFDRMEHFSSVRRLDMRARTWHEMAPMYHRRCYVSVTVLHDRIYAMGGYNGQVRLSAAEVFDPKANRWSLIAPMSEQRSDANCATFNDEIYICGGFNGRECLQTAECYSPETNQWNAIAPMITRRSGVAVIAHANKIYAVGGFDGNVRLRSVEAYNPSTRRCNFGIEVLDDRIFVAGGFNGFTTIDDVECYDLLLDKWTRVRDMGILRSALTCCVISGLPNMSDYAVSRDALPVLVMNTESSDEEPN</sequence>
<dbReference type="SUPFAM" id="SSF117281">
    <property type="entry name" value="Kelch motif"/>
    <property type="match status" value="1"/>
</dbReference>
<dbReference type="SUPFAM" id="SSF54695">
    <property type="entry name" value="POZ domain"/>
    <property type="match status" value="1"/>
</dbReference>
<accession>A0A8C6T169</accession>
<keyword evidence="2" id="KW-0677">Repeat</keyword>
<dbReference type="Pfam" id="PF00651">
    <property type="entry name" value="BTB"/>
    <property type="match status" value="1"/>
</dbReference>
<dbReference type="InterPro" id="IPR011705">
    <property type="entry name" value="BACK"/>
</dbReference>
<dbReference type="Gene3D" id="1.25.40.420">
    <property type="match status" value="1"/>
</dbReference>
<protein>
    <submittedName>
        <fullName evidence="5">Kelch like family member 10</fullName>
    </submittedName>
</protein>
<feature type="domain" description="BTB" evidence="4">
    <location>
        <begin position="44"/>
        <end position="110"/>
    </location>
</feature>
<dbReference type="Ensembl" id="ENSNMLT00000016533.1">
    <property type="protein sequence ID" value="ENSNMLP00000014711.1"/>
    <property type="gene ID" value="ENSNMLG00000009797.1"/>
</dbReference>
<evidence type="ECO:0000256" key="2">
    <source>
        <dbReference type="ARBA" id="ARBA00022737"/>
    </source>
</evidence>
<dbReference type="FunFam" id="1.25.40.420:FF:000001">
    <property type="entry name" value="Kelch-like family member 12"/>
    <property type="match status" value="1"/>
</dbReference>
<dbReference type="PROSITE" id="PS50097">
    <property type="entry name" value="BTB"/>
    <property type="match status" value="1"/>
</dbReference>
<evidence type="ECO:0000256" key="3">
    <source>
        <dbReference type="SAM" id="MobiDB-lite"/>
    </source>
</evidence>
<dbReference type="AlphaFoldDB" id="A0A8C6T169"/>
<keyword evidence="1" id="KW-0880">Kelch repeat</keyword>
<reference evidence="5" key="2">
    <citation type="submission" date="2025-09" db="UniProtKB">
        <authorList>
            <consortium name="Ensembl"/>
        </authorList>
    </citation>
    <scope>IDENTIFICATION</scope>
</reference>
<evidence type="ECO:0000313" key="6">
    <source>
        <dbReference type="Proteomes" id="UP000694523"/>
    </source>
</evidence>
<dbReference type="SMART" id="SM00875">
    <property type="entry name" value="BACK"/>
    <property type="match status" value="1"/>
</dbReference>
<feature type="region of interest" description="Disordered" evidence="3">
    <location>
        <begin position="1"/>
        <end position="24"/>
    </location>
</feature>
<proteinExistence type="predicted"/>
<evidence type="ECO:0000259" key="4">
    <source>
        <dbReference type="PROSITE" id="PS50097"/>
    </source>
</evidence>
<dbReference type="InterPro" id="IPR015915">
    <property type="entry name" value="Kelch-typ_b-propeller"/>
</dbReference>
<evidence type="ECO:0000313" key="5">
    <source>
        <dbReference type="Ensembl" id="ENSNMLP00000014711.1"/>
    </source>
</evidence>
<dbReference type="Proteomes" id="UP000694523">
    <property type="component" value="Unplaced"/>
</dbReference>
<dbReference type="CDD" id="cd18450">
    <property type="entry name" value="BACK_KLHL10"/>
    <property type="match status" value="1"/>
</dbReference>
<dbReference type="InterPro" id="IPR011333">
    <property type="entry name" value="SKP1/BTB/POZ_sf"/>
</dbReference>
<dbReference type="PANTHER" id="PTHR24412">
    <property type="entry name" value="KELCH PROTEIN"/>
    <property type="match status" value="1"/>
</dbReference>
<reference evidence="5" key="1">
    <citation type="submission" date="2025-08" db="UniProtKB">
        <authorList>
            <consortium name="Ensembl"/>
        </authorList>
    </citation>
    <scope>IDENTIFICATION</scope>
</reference>
<dbReference type="SMART" id="SM00612">
    <property type="entry name" value="Kelch"/>
    <property type="match status" value="6"/>
</dbReference>
<dbReference type="Gene3D" id="3.30.710.10">
    <property type="entry name" value="Potassium Channel Kv1.1, Chain A"/>
    <property type="match status" value="1"/>
</dbReference>
<dbReference type="PIRSF" id="PIRSF037037">
    <property type="entry name" value="Kelch-like_protein_gigaxonin"/>
    <property type="match status" value="1"/>
</dbReference>
<organism evidence="5 6">
    <name type="scientific">Neogobius melanostomus</name>
    <name type="common">round goby</name>
    <dbReference type="NCBI Taxonomy" id="47308"/>
    <lineage>
        <taxon>Eukaryota</taxon>
        <taxon>Metazoa</taxon>
        <taxon>Chordata</taxon>
        <taxon>Craniata</taxon>
        <taxon>Vertebrata</taxon>
        <taxon>Euteleostomi</taxon>
        <taxon>Actinopterygii</taxon>
        <taxon>Neopterygii</taxon>
        <taxon>Teleostei</taxon>
        <taxon>Neoteleostei</taxon>
        <taxon>Acanthomorphata</taxon>
        <taxon>Gobiaria</taxon>
        <taxon>Gobiiformes</taxon>
        <taxon>Gobioidei</taxon>
        <taxon>Gobiidae</taxon>
        <taxon>Benthophilinae</taxon>
        <taxon>Neogobiini</taxon>
        <taxon>Neogobius</taxon>
    </lineage>
</organism>
<evidence type="ECO:0000256" key="1">
    <source>
        <dbReference type="ARBA" id="ARBA00022441"/>
    </source>
</evidence>
<dbReference type="InterPro" id="IPR017096">
    <property type="entry name" value="BTB-kelch_protein"/>
</dbReference>
<name>A0A8C6T169_9GOBI</name>
<dbReference type="Pfam" id="PF07707">
    <property type="entry name" value="BACK"/>
    <property type="match status" value="1"/>
</dbReference>
<keyword evidence="6" id="KW-1185">Reference proteome</keyword>
<dbReference type="Gene3D" id="2.120.10.80">
    <property type="entry name" value="Kelch-type beta propeller"/>
    <property type="match status" value="2"/>
</dbReference>
<dbReference type="InterPro" id="IPR006652">
    <property type="entry name" value="Kelch_1"/>
</dbReference>
<dbReference type="InterPro" id="IPR000210">
    <property type="entry name" value="BTB/POZ_dom"/>
</dbReference>
<dbReference type="Pfam" id="PF01344">
    <property type="entry name" value="Kelch_1"/>
    <property type="match status" value="5"/>
</dbReference>
<dbReference type="SMART" id="SM00225">
    <property type="entry name" value="BTB"/>
    <property type="match status" value="1"/>
</dbReference>